<evidence type="ECO:0000256" key="1">
    <source>
        <dbReference type="ARBA" id="ARBA00004370"/>
    </source>
</evidence>
<proteinExistence type="inferred from homology"/>
<dbReference type="Pfam" id="PF00672">
    <property type="entry name" value="HAMP"/>
    <property type="match status" value="1"/>
</dbReference>
<dbReference type="PROSITE" id="PS50885">
    <property type="entry name" value="HAMP"/>
    <property type="match status" value="1"/>
</dbReference>
<evidence type="ECO:0000256" key="5">
    <source>
        <dbReference type="SAM" id="Coils"/>
    </source>
</evidence>
<evidence type="ECO:0000256" key="4">
    <source>
        <dbReference type="PROSITE-ProRule" id="PRU00284"/>
    </source>
</evidence>
<feature type="region of interest" description="Disordered" evidence="6">
    <location>
        <begin position="534"/>
        <end position="607"/>
    </location>
</feature>
<dbReference type="InterPro" id="IPR004090">
    <property type="entry name" value="Chemotax_Me-accpt_rcpt"/>
</dbReference>
<protein>
    <submittedName>
        <fullName evidence="10">Methyl-accepting chemotaxis sensory transducer</fullName>
    </submittedName>
</protein>
<feature type="domain" description="HAMP" evidence="9">
    <location>
        <begin position="213"/>
        <end position="265"/>
    </location>
</feature>
<dbReference type="STRING" id="887062.HGR_14204"/>
<sequence>MDYFNHLKIGTRLALTLTILTLLLIGVGLQSIVRSADIQKGLEDIVNRRMVIIEEVNELRLEVNQQARSIRNLAIFTNPDQIKAELAELAESRRQVTELVARVDANVQSPKGRELLKLAADERVKFRDGVDRYVALLQDGQRDAAIAYLLSDVRPVQLAYLKTLDQQIEFQKSLSHDAGETAISEVETLRVSVAVAIVIALVVAFSLGVWIVRSITRPIEEAVNLAQAVAAGDLSREVKSTRRDETGQLLQALGAMQQSLSKVVGIVRQGSESVATASAQIAQGNQDLSARTESQASSLEETAASMEELGSTVTQNADNSRQANQLAQKASSVAVQGGEVVTQVVETMKGISESSKKISDIISVIDGIAFQTNILALNAAVEAARAGEQGRGFAVVASEVRNLAGRSAEAAKEIKALISDSVTRVDAGAALVDQAGSTMQEVVHSIRRVTDLMGDISAASTEQSQGVAQIGEAVQQMDQVTQQNAALVEEMSAAANSLKTQARELVDAVAVFKLAHGAELRASALGPMPVHAQALSTPRPVQHTSSAREPARATGTRAVGATPAASHPSVSVKPAVAAAPKTPPALPAESAKSPATAAGASEEWETF</sequence>
<accession>F3KWK2</accession>
<comment type="similarity">
    <text evidence="3">Belongs to the methyl-accepting chemotaxis (MCP) protein family.</text>
</comment>
<dbReference type="InterPro" id="IPR003660">
    <property type="entry name" value="HAMP_dom"/>
</dbReference>
<dbReference type="PROSITE" id="PS50111">
    <property type="entry name" value="CHEMOTAXIS_TRANSDUC_2"/>
    <property type="match status" value="1"/>
</dbReference>
<dbReference type="CDD" id="cd06225">
    <property type="entry name" value="HAMP"/>
    <property type="match status" value="1"/>
</dbReference>
<keyword evidence="4" id="KW-0807">Transducer</keyword>
<keyword evidence="5" id="KW-0175">Coiled coil</keyword>
<evidence type="ECO:0000313" key="10">
    <source>
        <dbReference type="EMBL" id="EGI75850.1"/>
    </source>
</evidence>
<dbReference type="EMBL" id="AEGR01000091">
    <property type="protein sequence ID" value="EGI75850.1"/>
    <property type="molecule type" value="Genomic_DNA"/>
</dbReference>
<evidence type="ECO:0000256" key="7">
    <source>
        <dbReference type="SAM" id="Phobius"/>
    </source>
</evidence>
<dbReference type="InterPro" id="IPR024478">
    <property type="entry name" value="HlyB_4HB_MCP"/>
</dbReference>
<dbReference type="Pfam" id="PF12729">
    <property type="entry name" value="4HB_MCP_1"/>
    <property type="match status" value="1"/>
</dbReference>
<feature type="domain" description="Methyl-accepting transducer" evidence="8">
    <location>
        <begin position="270"/>
        <end position="499"/>
    </location>
</feature>
<dbReference type="eggNOG" id="COG0840">
    <property type="taxonomic scope" value="Bacteria"/>
</dbReference>
<gene>
    <name evidence="10" type="ORF">HGR_14204</name>
</gene>
<evidence type="ECO:0000256" key="3">
    <source>
        <dbReference type="ARBA" id="ARBA00029447"/>
    </source>
</evidence>
<dbReference type="RefSeq" id="WP_006298948.1">
    <property type="nucleotide sequence ID" value="NZ_AEGR01000091.1"/>
</dbReference>
<dbReference type="GO" id="GO:0005886">
    <property type="term" value="C:plasma membrane"/>
    <property type="evidence" value="ECO:0007669"/>
    <property type="project" value="TreeGrafter"/>
</dbReference>
<keyword evidence="2" id="KW-0488">Methylation</keyword>
<dbReference type="PANTHER" id="PTHR43531">
    <property type="entry name" value="PROTEIN ICFG"/>
    <property type="match status" value="1"/>
</dbReference>
<dbReference type="GO" id="GO:0006935">
    <property type="term" value="P:chemotaxis"/>
    <property type="evidence" value="ECO:0007669"/>
    <property type="project" value="InterPro"/>
</dbReference>
<evidence type="ECO:0000256" key="6">
    <source>
        <dbReference type="SAM" id="MobiDB-lite"/>
    </source>
</evidence>
<dbReference type="Gene3D" id="1.10.287.950">
    <property type="entry name" value="Methyl-accepting chemotaxis protein"/>
    <property type="match status" value="1"/>
</dbReference>
<comment type="subcellular location">
    <subcellularLocation>
        <location evidence="1">Membrane</location>
    </subcellularLocation>
</comment>
<evidence type="ECO:0000256" key="2">
    <source>
        <dbReference type="ARBA" id="ARBA00022481"/>
    </source>
</evidence>
<dbReference type="GO" id="GO:0007165">
    <property type="term" value="P:signal transduction"/>
    <property type="evidence" value="ECO:0007669"/>
    <property type="project" value="UniProtKB-KW"/>
</dbReference>
<keyword evidence="7" id="KW-0472">Membrane</keyword>
<evidence type="ECO:0000313" key="11">
    <source>
        <dbReference type="Proteomes" id="UP000016368"/>
    </source>
</evidence>
<dbReference type="Proteomes" id="UP000016368">
    <property type="component" value="Unassembled WGS sequence"/>
</dbReference>
<dbReference type="SMART" id="SM00304">
    <property type="entry name" value="HAMP"/>
    <property type="match status" value="1"/>
</dbReference>
<name>F3KWK2_9BURK</name>
<dbReference type="CDD" id="cd19411">
    <property type="entry name" value="MCP2201-like_sensor"/>
    <property type="match status" value="1"/>
</dbReference>
<dbReference type="Pfam" id="PF00015">
    <property type="entry name" value="MCPsignal"/>
    <property type="match status" value="1"/>
</dbReference>
<evidence type="ECO:0000259" key="8">
    <source>
        <dbReference type="PROSITE" id="PS50111"/>
    </source>
</evidence>
<keyword evidence="7" id="KW-0812">Transmembrane</keyword>
<organism evidence="10 11">
    <name type="scientific">Hylemonella gracilis ATCC 19624</name>
    <dbReference type="NCBI Taxonomy" id="887062"/>
    <lineage>
        <taxon>Bacteria</taxon>
        <taxon>Pseudomonadati</taxon>
        <taxon>Pseudomonadota</taxon>
        <taxon>Betaproteobacteria</taxon>
        <taxon>Burkholderiales</taxon>
        <taxon>Comamonadaceae</taxon>
        <taxon>Hylemonella</taxon>
    </lineage>
</organism>
<dbReference type="SUPFAM" id="SSF58104">
    <property type="entry name" value="Methyl-accepting chemotaxis protein (MCP) signaling domain"/>
    <property type="match status" value="1"/>
</dbReference>
<keyword evidence="11" id="KW-1185">Reference proteome</keyword>
<feature type="transmembrane region" description="Helical" evidence="7">
    <location>
        <begin position="191"/>
        <end position="212"/>
    </location>
</feature>
<dbReference type="OrthoDB" id="9763018at2"/>
<feature type="coiled-coil region" evidence="5">
    <location>
        <begin position="470"/>
        <end position="508"/>
    </location>
</feature>
<dbReference type="PANTHER" id="PTHR43531:SF14">
    <property type="entry name" value="METHYL-ACCEPTING CHEMOTAXIS PROTEIN I-RELATED"/>
    <property type="match status" value="1"/>
</dbReference>
<comment type="caution">
    <text evidence="10">The sequence shown here is derived from an EMBL/GenBank/DDBJ whole genome shotgun (WGS) entry which is preliminary data.</text>
</comment>
<dbReference type="InterPro" id="IPR047347">
    <property type="entry name" value="YvaQ-like_sensor"/>
</dbReference>
<dbReference type="CDD" id="cd11386">
    <property type="entry name" value="MCP_signal"/>
    <property type="match status" value="1"/>
</dbReference>
<dbReference type="SMART" id="SM00283">
    <property type="entry name" value="MA"/>
    <property type="match status" value="1"/>
</dbReference>
<feature type="compositionally biased region" description="Low complexity" evidence="6">
    <location>
        <begin position="552"/>
        <end position="580"/>
    </location>
</feature>
<dbReference type="PRINTS" id="PR00260">
    <property type="entry name" value="CHEMTRNSDUCR"/>
</dbReference>
<evidence type="ECO:0000259" key="9">
    <source>
        <dbReference type="PROSITE" id="PS50885"/>
    </source>
</evidence>
<reference evidence="10 11" key="1">
    <citation type="journal article" date="2011" name="EMBO J.">
        <title>Structural diversity of bacterial flagellar motors.</title>
        <authorList>
            <person name="Chen S."/>
            <person name="Beeby M."/>
            <person name="Murphy G.E."/>
            <person name="Leadbetter J.R."/>
            <person name="Hendrixson D.R."/>
            <person name="Briegel A."/>
            <person name="Li Z."/>
            <person name="Shi J."/>
            <person name="Tocheva E.I."/>
            <person name="Muller A."/>
            <person name="Dobro M.J."/>
            <person name="Jensen G.J."/>
        </authorList>
    </citation>
    <scope>NUCLEOTIDE SEQUENCE [LARGE SCALE GENOMIC DNA]</scope>
    <source>
        <strain evidence="10 11">ATCC 19624</strain>
    </source>
</reference>
<dbReference type="AlphaFoldDB" id="F3KWK2"/>
<dbReference type="FunFam" id="1.10.287.950:FF:000001">
    <property type="entry name" value="Methyl-accepting chemotaxis sensory transducer"/>
    <property type="match status" value="1"/>
</dbReference>
<keyword evidence="7" id="KW-1133">Transmembrane helix</keyword>
<dbReference type="InterPro" id="IPR004089">
    <property type="entry name" value="MCPsignal_dom"/>
</dbReference>
<dbReference type="GO" id="GO:0004888">
    <property type="term" value="F:transmembrane signaling receptor activity"/>
    <property type="evidence" value="ECO:0007669"/>
    <property type="project" value="InterPro"/>
</dbReference>
<dbReference type="InterPro" id="IPR051310">
    <property type="entry name" value="MCP_chemotaxis"/>
</dbReference>